<gene>
    <name evidence="1" type="ORF">Pyrde_0871</name>
</gene>
<protein>
    <recommendedName>
        <fullName evidence="3">PIN domain-containing protein</fullName>
    </recommendedName>
</protein>
<evidence type="ECO:0000313" key="1">
    <source>
        <dbReference type="EMBL" id="ALL00921.1"/>
    </source>
</evidence>
<organism evidence="1 2">
    <name type="scientific">Pyrodictium delaneyi</name>
    <dbReference type="NCBI Taxonomy" id="1273541"/>
    <lineage>
        <taxon>Archaea</taxon>
        <taxon>Thermoproteota</taxon>
        <taxon>Thermoprotei</taxon>
        <taxon>Desulfurococcales</taxon>
        <taxon>Pyrodictiaceae</taxon>
        <taxon>Pyrodictium</taxon>
    </lineage>
</organism>
<sequence>MIYVDANALVYLLHDVRPRSDIVEDVLSREDRVYTSLRTLEGSPTS</sequence>
<dbReference type="KEGG" id="pdl:Pyrde_0871"/>
<evidence type="ECO:0008006" key="3">
    <source>
        <dbReference type="Google" id="ProtNLM"/>
    </source>
</evidence>
<accession>A0A0N7JD14</accession>
<dbReference type="Proteomes" id="UP000058613">
    <property type="component" value="Chromosome"/>
</dbReference>
<evidence type="ECO:0000313" key="2">
    <source>
        <dbReference type="Proteomes" id="UP000058613"/>
    </source>
</evidence>
<reference evidence="1 2" key="1">
    <citation type="submission" date="2015-10" db="EMBL/GenBank/DDBJ databases">
        <title>Complete genome sequence of hyperthermophilic archaeon Pyrodictium delaneyi Su06.</title>
        <authorList>
            <person name="Jung J.-H."/>
            <person name="Lin J."/>
            <person name="Holden J.F."/>
            <person name="Park C.-S."/>
        </authorList>
    </citation>
    <scope>NUCLEOTIDE SEQUENCE [LARGE SCALE GENOMIC DNA]</scope>
    <source>
        <strain evidence="1 2">Su06</strain>
    </source>
</reference>
<dbReference type="STRING" id="1273541.Pyrde_0871"/>
<name>A0A0N7JD14_9CREN</name>
<dbReference type="AlphaFoldDB" id="A0A0N7JD14"/>
<dbReference type="EMBL" id="CP013011">
    <property type="protein sequence ID" value="ALL00921.1"/>
    <property type="molecule type" value="Genomic_DNA"/>
</dbReference>
<proteinExistence type="predicted"/>